<dbReference type="Gene3D" id="2.60.40.10">
    <property type="entry name" value="Immunoglobulins"/>
    <property type="match status" value="2"/>
</dbReference>
<dbReference type="SUPFAM" id="SSF48726">
    <property type="entry name" value="Immunoglobulin"/>
    <property type="match status" value="2"/>
</dbReference>
<evidence type="ECO:0000256" key="4">
    <source>
        <dbReference type="ARBA" id="ARBA00023180"/>
    </source>
</evidence>
<evidence type="ECO:0000256" key="5">
    <source>
        <dbReference type="SAM" id="Phobius"/>
    </source>
</evidence>
<protein>
    <submittedName>
        <fullName evidence="7">Carcinoembryonic antigen-related cell adhesion molecule 5-like</fullName>
    </submittedName>
</protein>
<keyword evidence="8" id="KW-1185">Reference proteome</keyword>
<evidence type="ECO:0000256" key="1">
    <source>
        <dbReference type="ARBA" id="ARBA00004370"/>
    </source>
</evidence>
<comment type="subcellular location">
    <subcellularLocation>
        <location evidence="1">Membrane</location>
    </subcellularLocation>
</comment>
<feature type="transmembrane region" description="Helical" evidence="5">
    <location>
        <begin position="148"/>
        <end position="174"/>
    </location>
</feature>
<keyword evidence="5" id="KW-0812">Transmembrane</keyword>
<keyword evidence="4" id="KW-0325">Glycoprotein</keyword>
<reference evidence="7" key="1">
    <citation type="submission" date="2025-08" db="UniProtKB">
        <authorList>
            <consortium name="Ensembl"/>
        </authorList>
    </citation>
    <scope>IDENTIFICATION</scope>
</reference>
<dbReference type="Proteomes" id="UP000264840">
    <property type="component" value="Unplaced"/>
</dbReference>
<evidence type="ECO:0000256" key="3">
    <source>
        <dbReference type="ARBA" id="ARBA00023136"/>
    </source>
</evidence>
<dbReference type="PANTHER" id="PTHR12080">
    <property type="entry name" value="SIGNALING LYMPHOCYTIC ACTIVATION MOLECULE"/>
    <property type="match status" value="1"/>
</dbReference>
<keyword evidence="3 5" id="KW-0472">Membrane</keyword>
<feature type="chain" id="PRO_5018584996" evidence="6">
    <location>
        <begin position="19"/>
        <end position="202"/>
    </location>
</feature>
<keyword evidence="5" id="KW-1133">Transmembrane helix</keyword>
<accession>A0A3Q2XE81</accession>
<organism evidence="7 8">
    <name type="scientific">Haplochromis burtoni</name>
    <name type="common">Burton's mouthbrooder</name>
    <name type="synonym">Chromis burtoni</name>
    <dbReference type="NCBI Taxonomy" id="8153"/>
    <lineage>
        <taxon>Eukaryota</taxon>
        <taxon>Metazoa</taxon>
        <taxon>Chordata</taxon>
        <taxon>Craniata</taxon>
        <taxon>Vertebrata</taxon>
        <taxon>Euteleostomi</taxon>
        <taxon>Actinopterygii</taxon>
        <taxon>Neopterygii</taxon>
        <taxon>Teleostei</taxon>
        <taxon>Neoteleostei</taxon>
        <taxon>Acanthomorphata</taxon>
        <taxon>Ovalentaria</taxon>
        <taxon>Cichlomorphae</taxon>
        <taxon>Cichliformes</taxon>
        <taxon>Cichlidae</taxon>
        <taxon>African cichlids</taxon>
        <taxon>Pseudocrenilabrinae</taxon>
        <taxon>Haplochromini</taxon>
        <taxon>Haplochromis</taxon>
    </lineage>
</organism>
<dbReference type="InterPro" id="IPR013783">
    <property type="entry name" value="Ig-like_fold"/>
</dbReference>
<evidence type="ECO:0000256" key="2">
    <source>
        <dbReference type="ARBA" id="ARBA00022729"/>
    </source>
</evidence>
<feature type="signal peptide" evidence="6">
    <location>
        <begin position="1"/>
        <end position="18"/>
    </location>
</feature>
<evidence type="ECO:0000313" key="8">
    <source>
        <dbReference type="Proteomes" id="UP000264840"/>
    </source>
</evidence>
<evidence type="ECO:0000256" key="6">
    <source>
        <dbReference type="SAM" id="SignalP"/>
    </source>
</evidence>
<name>A0A3Q2XE81_HAPBU</name>
<dbReference type="PANTHER" id="PTHR12080:SF125">
    <property type="entry name" value="CD48 ANTIGEN-LIKE"/>
    <property type="match status" value="1"/>
</dbReference>
<keyword evidence="2 6" id="KW-0732">Signal</keyword>
<proteinExistence type="predicted"/>
<dbReference type="STRING" id="8153.ENSHBUP00000033715"/>
<evidence type="ECO:0000313" key="7">
    <source>
        <dbReference type="Ensembl" id="ENSHBUP00000033715.1"/>
    </source>
</evidence>
<dbReference type="GeneTree" id="ENSGT00610000086518"/>
<dbReference type="InterPro" id="IPR036179">
    <property type="entry name" value="Ig-like_dom_sf"/>
</dbReference>
<reference evidence="7" key="2">
    <citation type="submission" date="2025-09" db="UniProtKB">
        <authorList>
            <consortium name="Ensembl"/>
        </authorList>
    </citation>
    <scope>IDENTIFICATION</scope>
</reference>
<dbReference type="GO" id="GO:0016020">
    <property type="term" value="C:membrane"/>
    <property type="evidence" value="ECO:0007669"/>
    <property type="project" value="UniProtKB-SubCell"/>
</dbReference>
<sequence length="202" mass="22239">MFLSRLWILISLAIGAASDRCKLDFNTGALTLSNLTVKDSGIYTAEINNKVMSPTEITVISAVPKPAVSTQCNSEETRCTFTCEANVTVAEPVTYSWMVDDEKIDESSRSLEKEKDDPEMVGKLISCQLENPVSSERSDDVIPFTNSIWSGVIIGVIVGIVIVIVIIVVVVLLIRCWCRCGSKTLNEVEYKEQNSPQTRNGE</sequence>
<dbReference type="AlphaFoldDB" id="A0A3Q2XE81"/>
<dbReference type="InterPro" id="IPR015631">
    <property type="entry name" value="CD2/SLAM_rcpt"/>
</dbReference>
<dbReference type="Ensembl" id="ENSHBUT00000027809.1">
    <property type="protein sequence ID" value="ENSHBUP00000033715.1"/>
    <property type="gene ID" value="ENSHBUG00000020783.1"/>
</dbReference>